<dbReference type="EMBL" id="AVOT02001410">
    <property type="protein sequence ID" value="MBW0466839.1"/>
    <property type="molecule type" value="Genomic_DNA"/>
</dbReference>
<evidence type="ECO:0000313" key="3">
    <source>
        <dbReference type="Proteomes" id="UP000765509"/>
    </source>
</evidence>
<dbReference type="Proteomes" id="UP000765509">
    <property type="component" value="Unassembled WGS sequence"/>
</dbReference>
<reference evidence="2" key="1">
    <citation type="submission" date="2021-03" db="EMBL/GenBank/DDBJ databases">
        <title>Draft genome sequence of rust myrtle Austropuccinia psidii MF-1, a brazilian biotype.</title>
        <authorList>
            <person name="Quecine M.C."/>
            <person name="Pachon D.M.R."/>
            <person name="Bonatelli M.L."/>
            <person name="Correr F.H."/>
            <person name="Franceschini L.M."/>
            <person name="Leite T.F."/>
            <person name="Margarido G.R.A."/>
            <person name="Almeida C.A."/>
            <person name="Ferrarezi J.A."/>
            <person name="Labate C.A."/>
        </authorList>
    </citation>
    <scope>NUCLEOTIDE SEQUENCE</scope>
    <source>
        <strain evidence="2">MF-1</strain>
    </source>
</reference>
<organism evidence="2 3">
    <name type="scientific">Austropuccinia psidii MF-1</name>
    <dbReference type="NCBI Taxonomy" id="1389203"/>
    <lineage>
        <taxon>Eukaryota</taxon>
        <taxon>Fungi</taxon>
        <taxon>Dikarya</taxon>
        <taxon>Basidiomycota</taxon>
        <taxon>Pucciniomycotina</taxon>
        <taxon>Pucciniomycetes</taxon>
        <taxon>Pucciniales</taxon>
        <taxon>Sphaerophragmiaceae</taxon>
        <taxon>Austropuccinia</taxon>
    </lineage>
</organism>
<sequence>MKVFSIGMMDFTQQDFQEMMTRKEGSHYTSSSPLTPYNEEEHFTPGDFLHDEYLNMGEISSDEYPIPLAVLESGPQKRFEVDPQFTTASSLIPDFQNG</sequence>
<protein>
    <submittedName>
        <fullName evidence="2">Uncharacterized protein</fullName>
    </submittedName>
</protein>
<comment type="caution">
    <text evidence="2">The sequence shown here is derived from an EMBL/GenBank/DDBJ whole genome shotgun (WGS) entry which is preliminary data.</text>
</comment>
<accession>A0A9Q3GH01</accession>
<feature type="region of interest" description="Disordered" evidence="1">
    <location>
        <begin position="22"/>
        <end position="41"/>
    </location>
</feature>
<name>A0A9Q3GH01_9BASI</name>
<keyword evidence="3" id="KW-1185">Reference proteome</keyword>
<evidence type="ECO:0000313" key="2">
    <source>
        <dbReference type="EMBL" id="MBW0466839.1"/>
    </source>
</evidence>
<evidence type="ECO:0000256" key="1">
    <source>
        <dbReference type="SAM" id="MobiDB-lite"/>
    </source>
</evidence>
<dbReference type="AlphaFoldDB" id="A0A9Q3GH01"/>
<proteinExistence type="predicted"/>
<gene>
    <name evidence="2" type="ORF">O181_006554</name>
</gene>